<reference evidence="7" key="1">
    <citation type="submission" date="2020-05" db="EMBL/GenBank/DDBJ databases">
        <title>Mycena genomes resolve the evolution of fungal bioluminescence.</title>
        <authorList>
            <person name="Tsai I.J."/>
        </authorList>
    </citation>
    <scope>NUCLEOTIDE SEQUENCE</scope>
    <source>
        <strain evidence="7">160909Yilan</strain>
    </source>
</reference>
<dbReference type="Pfam" id="PF07714">
    <property type="entry name" value="PK_Tyr_Ser-Thr"/>
    <property type="match status" value="1"/>
</dbReference>
<dbReference type="AlphaFoldDB" id="A0A8H6X8N9"/>
<dbReference type="InterPro" id="IPR000719">
    <property type="entry name" value="Prot_kinase_dom"/>
</dbReference>
<dbReference type="SUPFAM" id="SSF56112">
    <property type="entry name" value="Protein kinase-like (PK-like)"/>
    <property type="match status" value="1"/>
</dbReference>
<protein>
    <recommendedName>
        <fullName evidence="6">Protein kinase domain-containing protein</fullName>
    </recommendedName>
</protein>
<organism evidence="7 8">
    <name type="scientific">Mycena sanguinolenta</name>
    <dbReference type="NCBI Taxonomy" id="230812"/>
    <lineage>
        <taxon>Eukaryota</taxon>
        <taxon>Fungi</taxon>
        <taxon>Dikarya</taxon>
        <taxon>Basidiomycota</taxon>
        <taxon>Agaricomycotina</taxon>
        <taxon>Agaricomycetes</taxon>
        <taxon>Agaricomycetidae</taxon>
        <taxon>Agaricales</taxon>
        <taxon>Marasmiineae</taxon>
        <taxon>Mycenaceae</taxon>
        <taxon>Mycena</taxon>
    </lineage>
</organism>
<feature type="region of interest" description="Disordered" evidence="5">
    <location>
        <begin position="324"/>
        <end position="355"/>
    </location>
</feature>
<dbReference type="Gene3D" id="1.10.510.10">
    <property type="entry name" value="Transferase(Phosphotransferase) domain 1"/>
    <property type="match status" value="1"/>
</dbReference>
<evidence type="ECO:0000313" key="8">
    <source>
        <dbReference type="Proteomes" id="UP000623467"/>
    </source>
</evidence>
<feature type="compositionally biased region" description="Polar residues" evidence="5">
    <location>
        <begin position="324"/>
        <end position="333"/>
    </location>
</feature>
<proteinExistence type="predicted"/>
<feature type="domain" description="Protein kinase" evidence="6">
    <location>
        <begin position="443"/>
        <end position="659"/>
    </location>
</feature>
<feature type="compositionally biased region" description="Pro residues" evidence="5">
    <location>
        <begin position="20"/>
        <end position="35"/>
    </location>
</feature>
<dbReference type="GO" id="GO:0000165">
    <property type="term" value="P:MAPK cascade"/>
    <property type="evidence" value="ECO:0007669"/>
    <property type="project" value="UniProtKB-ARBA"/>
</dbReference>
<dbReference type="InterPro" id="IPR011009">
    <property type="entry name" value="Kinase-like_dom_sf"/>
</dbReference>
<feature type="region of interest" description="Disordered" evidence="5">
    <location>
        <begin position="244"/>
        <end position="292"/>
    </location>
</feature>
<dbReference type="PROSITE" id="PS50011">
    <property type="entry name" value="PROTEIN_KINASE_DOM"/>
    <property type="match status" value="1"/>
</dbReference>
<evidence type="ECO:0000256" key="2">
    <source>
        <dbReference type="ARBA" id="ARBA00022741"/>
    </source>
</evidence>
<keyword evidence="3" id="KW-0418">Kinase</keyword>
<evidence type="ECO:0000256" key="4">
    <source>
        <dbReference type="ARBA" id="ARBA00022840"/>
    </source>
</evidence>
<evidence type="ECO:0000313" key="7">
    <source>
        <dbReference type="EMBL" id="KAF7336031.1"/>
    </source>
</evidence>
<dbReference type="PANTHER" id="PTHR48016:SF56">
    <property type="entry name" value="MAPKK KINASE"/>
    <property type="match status" value="1"/>
</dbReference>
<dbReference type="InterPro" id="IPR050538">
    <property type="entry name" value="MAP_kinase_kinase_kinase"/>
</dbReference>
<dbReference type="Proteomes" id="UP000623467">
    <property type="component" value="Unassembled WGS sequence"/>
</dbReference>
<dbReference type="GO" id="GO:0005524">
    <property type="term" value="F:ATP binding"/>
    <property type="evidence" value="ECO:0007669"/>
    <property type="project" value="UniProtKB-KW"/>
</dbReference>
<accession>A0A8H6X8N9</accession>
<keyword evidence="8" id="KW-1185">Reference proteome</keyword>
<keyword evidence="2" id="KW-0547">Nucleotide-binding</keyword>
<dbReference type="PROSITE" id="PS00109">
    <property type="entry name" value="PROTEIN_KINASE_TYR"/>
    <property type="match status" value="1"/>
</dbReference>
<evidence type="ECO:0000256" key="3">
    <source>
        <dbReference type="ARBA" id="ARBA00022777"/>
    </source>
</evidence>
<feature type="compositionally biased region" description="Pro residues" evidence="5">
    <location>
        <begin position="199"/>
        <end position="212"/>
    </location>
</feature>
<dbReference type="EMBL" id="JACAZH010000038">
    <property type="protein sequence ID" value="KAF7336031.1"/>
    <property type="molecule type" value="Genomic_DNA"/>
</dbReference>
<dbReference type="InterPro" id="IPR001245">
    <property type="entry name" value="Ser-Thr/Tyr_kinase_cat_dom"/>
</dbReference>
<keyword evidence="1" id="KW-0808">Transferase</keyword>
<feature type="region of interest" description="Disordered" evidence="5">
    <location>
        <begin position="157"/>
        <end position="228"/>
    </location>
</feature>
<evidence type="ECO:0000256" key="1">
    <source>
        <dbReference type="ARBA" id="ARBA00022679"/>
    </source>
</evidence>
<evidence type="ECO:0000259" key="6">
    <source>
        <dbReference type="PROSITE" id="PS50011"/>
    </source>
</evidence>
<feature type="compositionally biased region" description="Low complexity" evidence="5">
    <location>
        <begin position="213"/>
        <end position="228"/>
    </location>
</feature>
<feature type="compositionally biased region" description="Polar residues" evidence="5">
    <location>
        <begin position="344"/>
        <end position="355"/>
    </location>
</feature>
<keyword evidence="4" id="KW-0067">ATP-binding</keyword>
<gene>
    <name evidence="7" type="ORF">MSAN_02316800</name>
</gene>
<dbReference type="PANTHER" id="PTHR48016">
    <property type="entry name" value="MAP KINASE KINASE KINASE SSK2-RELATED-RELATED"/>
    <property type="match status" value="1"/>
</dbReference>
<feature type="compositionally biased region" description="Polar residues" evidence="5">
    <location>
        <begin position="246"/>
        <end position="271"/>
    </location>
</feature>
<sequence>MSYASQYPRALPGFPELPFNGPPPKLQHPQAPPGFPQLPFNGPPPEPQHFRVNPQDWQNGSWVANPAFNSSKWSLVSSQSQPTWIPSQAWHHQRQQEWEVQQQQMAAAAAFKTKRAPPPLSAEYLATKLVDNPLGLSHMVPREELYGPSHDGIPAATPWIWNPRGLEPDDNQAGPSTTDARAPESPPQPSTLPRLSIPSSPPPQTAPPPTTPPHSAASHSATSHSGSPANCTLTKCTHAQYALDVGSSSQPREMTNPTPQTSTMPTRYSSEQPEHRRSTDTVPVLDRPQDRPLAYQRDSAPEIFTAPHDMQPTFLTNIVRTPQHYKTPSSSAAPQPRSIYGPPSSLNSTDPQQLASCQSVAVATSTAGTNSPRLPSQLPFQQPHEQMAEQTVDEQVMPGGWAVDNSLSATAPPSEGMAPWQIEAYIDSLLTSWEHRRHLLSMIRLPDADSRGLFAAQVHQRLGEVEAQISTLLIHIIASRQARRAAQRLAGIGSGDTAGFKFPLESSKINAEVSEAVEQLPSSLFITGVNDCDEHPIFAGGFGDVYQASYQGKMVALKRIRIFTADSTTHRNRLLLEIAQGLEYLHSMDVVHGDLRGNNILITDEGSACLSDFGLATSIADADSTITSSSNRAGSSQWFAPAGGHLRMGAGLSRSASHP</sequence>
<dbReference type="OrthoDB" id="3255291at2759"/>
<name>A0A8H6X8N9_9AGAR</name>
<dbReference type="InterPro" id="IPR008266">
    <property type="entry name" value="Tyr_kinase_AS"/>
</dbReference>
<evidence type="ECO:0000256" key="5">
    <source>
        <dbReference type="SAM" id="MobiDB-lite"/>
    </source>
</evidence>
<dbReference type="GO" id="GO:0004672">
    <property type="term" value="F:protein kinase activity"/>
    <property type="evidence" value="ECO:0007669"/>
    <property type="project" value="InterPro"/>
</dbReference>
<feature type="region of interest" description="Disordered" evidence="5">
    <location>
        <begin position="1"/>
        <end position="35"/>
    </location>
</feature>
<comment type="caution">
    <text evidence="7">The sequence shown here is derived from an EMBL/GenBank/DDBJ whole genome shotgun (WGS) entry which is preliminary data.</text>
</comment>